<evidence type="ECO:0000256" key="2">
    <source>
        <dbReference type="SAM" id="Phobius"/>
    </source>
</evidence>
<evidence type="ECO:0000256" key="1">
    <source>
        <dbReference type="SAM" id="MobiDB-lite"/>
    </source>
</evidence>
<keyword evidence="2" id="KW-0812">Transmembrane</keyword>
<proteinExistence type="predicted"/>
<feature type="transmembrane region" description="Helical" evidence="2">
    <location>
        <begin position="6"/>
        <end position="23"/>
    </location>
</feature>
<reference evidence="3 4" key="1">
    <citation type="submission" date="2021-03" db="EMBL/GenBank/DDBJ databases">
        <title>Genomic Encyclopedia of Type Strains, Phase IV (KMG-IV): sequencing the most valuable type-strain genomes for metagenomic binning, comparative biology and taxonomic classification.</title>
        <authorList>
            <person name="Goeker M."/>
        </authorList>
    </citation>
    <scope>NUCLEOTIDE SEQUENCE [LARGE SCALE GENOMIC DNA]</scope>
    <source>
        <strain evidence="3 4">DSM 101872</strain>
    </source>
</reference>
<evidence type="ECO:0000313" key="4">
    <source>
        <dbReference type="Proteomes" id="UP001519292"/>
    </source>
</evidence>
<name>A0ABS4MD90_9LACO</name>
<keyword evidence="2" id="KW-0472">Membrane</keyword>
<comment type="caution">
    <text evidence="3">The sequence shown here is derived from an EMBL/GenBank/DDBJ whole genome shotgun (WGS) entry which is preliminary data.</text>
</comment>
<keyword evidence="2" id="KW-1133">Transmembrane helix</keyword>
<sequence length="95" mass="10655">MSLGTIFILVLVALVILSVLFAIFKFFIALLPAAIVVALIIWLIYKFKKPTGEGDNYPRKNYNIFNNSGNPTGRKRARNVTVKDVKKDKRGKDNG</sequence>
<keyword evidence="4" id="KW-1185">Reference proteome</keyword>
<gene>
    <name evidence="3" type="ORF">J2Z60_000828</name>
</gene>
<dbReference type="EMBL" id="JAGGLU010000003">
    <property type="protein sequence ID" value="MBP2057657.1"/>
    <property type="molecule type" value="Genomic_DNA"/>
</dbReference>
<feature type="transmembrane region" description="Helical" evidence="2">
    <location>
        <begin position="28"/>
        <end position="45"/>
    </location>
</feature>
<organism evidence="3 4">
    <name type="scientific">Lactobacillus colini</name>
    <dbReference type="NCBI Taxonomy" id="1819254"/>
    <lineage>
        <taxon>Bacteria</taxon>
        <taxon>Bacillati</taxon>
        <taxon>Bacillota</taxon>
        <taxon>Bacilli</taxon>
        <taxon>Lactobacillales</taxon>
        <taxon>Lactobacillaceae</taxon>
        <taxon>Lactobacillus</taxon>
    </lineage>
</organism>
<evidence type="ECO:0000313" key="3">
    <source>
        <dbReference type="EMBL" id="MBP2057657.1"/>
    </source>
</evidence>
<feature type="region of interest" description="Disordered" evidence="1">
    <location>
        <begin position="65"/>
        <end position="95"/>
    </location>
</feature>
<protein>
    <submittedName>
        <fullName evidence="3">Di/tricarboxylate transporter</fullName>
    </submittedName>
</protein>
<dbReference type="Proteomes" id="UP001519292">
    <property type="component" value="Unassembled WGS sequence"/>
</dbReference>
<accession>A0ABS4MD90</accession>
<feature type="compositionally biased region" description="Basic and acidic residues" evidence="1">
    <location>
        <begin position="81"/>
        <end position="95"/>
    </location>
</feature>
<dbReference type="RefSeq" id="WP_209686399.1">
    <property type="nucleotide sequence ID" value="NZ_JAGGLU010000003.1"/>
</dbReference>